<dbReference type="PROSITE" id="PS51891">
    <property type="entry name" value="CENP_V_GFA"/>
    <property type="match status" value="1"/>
</dbReference>
<keyword evidence="4" id="KW-0456">Lyase</keyword>
<keyword evidence="2" id="KW-0479">Metal-binding</keyword>
<reference evidence="6 7" key="1">
    <citation type="submission" date="2021-04" db="EMBL/GenBank/DDBJ databases">
        <title>The genome sequence of Ideonella sp. 3Y2.</title>
        <authorList>
            <person name="Liu Y."/>
        </authorList>
    </citation>
    <scope>NUCLEOTIDE SEQUENCE [LARGE SCALE GENOMIC DNA]</scope>
    <source>
        <strain evidence="6 7">3Y2</strain>
    </source>
</reference>
<evidence type="ECO:0000313" key="6">
    <source>
        <dbReference type="EMBL" id="MBQ0932160.1"/>
    </source>
</evidence>
<protein>
    <submittedName>
        <fullName evidence="6">GFA family protein</fullName>
    </submittedName>
</protein>
<comment type="caution">
    <text evidence="6">The sequence shown here is derived from an EMBL/GenBank/DDBJ whole genome shotgun (WGS) entry which is preliminary data.</text>
</comment>
<name>A0A941BCP7_9BURK</name>
<gene>
    <name evidence="6" type="ORF">KAK03_16895</name>
</gene>
<dbReference type="GO" id="GO:0016846">
    <property type="term" value="F:carbon-sulfur lyase activity"/>
    <property type="evidence" value="ECO:0007669"/>
    <property type="project" value="InterPro"/>
</dbReference>
<evidence type="ECO:0000256" key="3">
    <source>
        <dbReference type="ARBA" id="ARBA00022833"/>
    </source>
</evidence>
<dbReference type="GO" id="GO:0046872">
    <property type="term" value="F:metal ion binding"/>
    <property type="evidence" value="ECO:0007669"/>
    <property type="project" value="UniProtKB-KW"/>
</dbReference>
<feature type="domain" description="CENP-V/GFA" evidence="5">
    <location>
        <begin position="5"/>
        <end position="115"/>
    </location>
</feature>
<dbReference type="EMBL" id="JAGQDD010000014">
    <property type="protein sequence ID" value="MBQ0932160.1"/>
    <property type="molecule type" value="Genomic_DNA"/>
</dbReference>
<evidence type="ECO:0000259" key="5">
    <source>
        <dbReference type="PROSITE" id="PS51891"/>
    </source>
</evidence>
<sequence>MTNSTRGHCLCGAVQLQAMLPARWVAHCHCTMCQRAHGAGVVTWAGFDEAAVQVDDAQGQLRWYASSPEARRAHCGRCGTPMLFASSRWPGELHLARALLDEALTQPPTAHVFHDTHVDWLVLGDTLPRHAATDSD</sequence>
<dbReference type="SUPFAM" id="SSF51316">
    <property type="entry name" value="Mss4-like"/>
    <property type="match status" value="1"/>
</dbReference>
<keyword evidence="3" id="KW-0862">Zinc</keyword>
<dbReference type="Gene3D" id="3.90.1590.10">
    <property type="entry name" value="glutathione-dependent formaldehyde- activating enzyme (gfa)"/>
    <property type="match status" value="1"/>
</dbReference>
<comment type="similarity">
    <text evidence="1">Belongs to the Gfa family.</text>
</comment>
<evidence type="ECO:0000256" key="4">
    <source>
        <dbReference type="ARBA" id="ARBA00023239"/>
    </source>
</evidence>
<evidence type="ECO:0000313" key="7">
    <source>
        <dbReference type="Proteomes" id="UP000676246"/>
    </source>
</evidence>
<accession>A0A941BCP7</accession>
<dbReference type="InterPro" id="IPR011057">
    <property type="entry name" value="Mss4-like_sf"/>
</dbReference>
<dbReference type="Pfam" id="PF04828">
    <property type="entry name" value="GFA"/>
    <property type="match status" value="1"/>
</dbReference>
<dbReference type="Proteomes" id="UP000676246">
    <property type="component" value="Unassembled WGS sequence"/>
</dbReference>
<organism evidence="6 7">
    <name type="scientific">Ideonella alba</name>
    <dbReference type="NCBI Taxonomy" id="2824118"/>
    <lineage>
        <taxon>Bacteria</taxon>
        <taxon>Pseudomonadati</taxon>
        <taxon>Pseudomonadota</taxon>
        <taxon>Betaproteobacteria</taxon>
        <taxon>Burkholderiales</taxon>
        <taxon>Sphaerotilaceae</taxon>
        <taxon>Ideonella</taxon>
    </lineage>
</organism>
<evidence type="ECO:0000256" key="2">
    <source>
        <dbReference type="ARBA" id="ARBA00022723"/>
    </source>
</evidence>
<dbReference type="RefSeq" id="WP_210855506.1">
    <property type="nucleotide sequence ID" value="NZ_JAGQDD010000014.1"/>
</dbReference>
<proteinExistence type="inferred from homology"/>
<dbReference type="AlphaFoldDB" id="A0A941BCP7"/>
<keyword evidence="7" id="KW-1185">Reference proteome</keyword>
<dbReference type="PANTHER" id="PTHR33337">
    <property type="entry name" value="GFA DOMAIN-CONTAINING PROTEIN"/>
    <property type="match status" value="1"/>
</dbReference>
<dbReference type="InterPro" id="IPR006913">
    <property type="entry name" value="CENP-V/GFA"/>
</dbReference>
<dbReference type="PANTHER" id="PTHR33337:SF40">
    <property type="entry name" value="CENP-V_GFA DOMAIN-CONTAINING PROTEIN-RELATED"/>
    <property type="match status" value="1"/>
</dbReference>
<evidence type="ECO:0000256" key="1">
    <source>
        <dbReference type="ARBA" id="ARBA00005495"/>
    </source>
</evidence>